<dbReference type="RefSeq" id="WP_068483717.1">
    <property type="nucleotide sequence ID" value="NZ_CP018760.1"/>
</dbReference>
<dbReference type="STRING" id="1836467.BTR34_11875"/>
<gene>
    <name evidence="2" type="ORF">A9200_15525</name>
</gene>
<dbReference type="EMBL" id="LZFP01000007">
    <property type="protein sequence ID" value="OBR40526.1"/>
    <property type="molecule type" value="Genomic_DNA"/>
</dbReference>
<protein>
    <recommendedName>
        <fullName evidence="4">Lipocalin-like domain-containing protein</fullName>
    </recommendedName>
</protein>
<dbReference type="Proteomes" id="UP000092164">
    <property type="component" value="Unassembled WGS sequence"/>
</dbReference>
<sequence length="590" mass="66808">MKKIFNYAMYVSLLTIALSFTGCQDEFEEINNGDEPTAISANSSTADLIQRTSSNDGSCDNIVDGTSCFQIKFPYTVEVNGITLTIESEDDLEQIEEIFDSVDDDENLLDIIFPITITAGDFSEITINGLEELRELAADCKEGGEDDDIECIDFVYPITLFTFNVNLEQTSTIEVTSDRELRLFFKDLGDDNLISFDFPVTLKLYDETTITVASNQELVAAIENAKDNCDEDDDDDYNDDDFNIDEFKNELVECVWFITEFKRDNIDQTPQFVNYILNFKEDGTVVTGFTGATTNEGTWSTTVSDNGAKLTIEFDSSTDFNLEWNVYDIGDDKIKLYNGDSNRVIMKQFCDEDLHELTTEGVSEILRDCSWIIKSVKNNGDQIDRLLGGALEFQPQGVITLTNNAMVSQGTWAITTNAQGRFVVAISIGDEGAVSFEWLLSDLKDSIVKFNVEETFYELVIVKKCMDDDDEDEDITYVKNIFDNTEWNVALFSENDDESTDLYVNDTFYLANDGTLEIRNPNGVVLSNGTWFVYRNAFSGKLEMIISFEEGSNYYPFANDYQILEIDETRIELKHENDTGLYDHLVLERA</sequence>
<keyword evidence="3" id="KW-1185">Reference proteome</keyword>
<dbReference type="AlphaFoldDB" id="A0A1B7ZC87"/>
<accession>A0A1B7ZC87</accession>
<name>A0A1B7ZC87_9FLAO</name>
<evidence type="ECO:0008006" key="4">
    <source>
        <dbReference type="Google" id="ProtNLM"/>
    </source>
</evidence>
<keyword evidence="1" id="KW-0732">Signal</keyword>
<reference evidence="3" key="1">
    <citation type="submission" date="2016-06" db="EMBL/GenBank/DDBJ databases">
        <authorList>
            <person name="Zhan P."/>
        </authorList>
    </citation>
    <scope>NUCLEOTIDE SEQUENCE [LARGE SCALE GENOMIC DNA]</scope>
    <source>
        <strain evidence="3">T28</strain>
    </source>
</reference>
<evidence type="ECO:0000313" key="3">
    <source>
        <dbReference type="Proteomes" id="UP000092164"/>
    </source>
</evidence>
<evidence type="ECO:0000313" key="2">
    <source>
        <dbReference type="EMBL" id="OBR40526.1"/>
    </source>
</evidence>
<evidence type="ECO:0000256" key="1">
    <source>
        <dbReference type="SAM" id="SignalP"/>
    </source>
</evidence>
<proteinExistence type="predicted"/>
<dbReference type="PROSITE" id="PS51257">
    <property type="entry name" value="PROKAR_LIPOPROTEIN"/>
    <property type="match status" value="1"/>
</dbReference>
<comment type="caution">
    <text evidence="2">The sequence shown here is derived from an EMBL/GenBank/DDBJ whole genome shotgun (WGS) entry which is preliminary data.</text>
</comment>
<dbReference type="KEGG" id="mart:BTR34_11875"/>
<organism evidence="2 3">
    <name type="scientific">Maribacter hydrothermalis</name>
    <dbReference type="NCBI Taxonomy" id="1836467"/>
    <lineage>
        <taxon>Bacteria</taxon>
        <taxon>Pseudomonadati</taxon>
        <taxon>Bacteroidota</taxon>
        <taxon>Flavobacteriia</taxon>
        <taxon>Flavobacteriales</taxon>
        <taxon>Flavobacteriaceae</taxon>
        <taxon>Maribacter</taxon>
    </lineage>
</organism>
<feature type="signal peptide" evidence="1">
    <location>
        <begin position="1"/>
        <end position="24"/>
    </location>
</feature>
<feature type="chain" id="PRO_5008602475" description="Lipocalin-like domain-containing protein" evidence="1">
    <location>
        <begin position="25"/>
        <end position="590"/>
    </location>
</feature>